<protein>
    <submittedName>
        <fullName evidence="2">Vi polysaccharide biosynthesis protein VipB/TviC</fullName>
    </submittedName>
</protein>
<dbReference type="InterPro" id="IPR050177">
    <property type="entry name" value="Lipid_A_modif_metabolic_enz"/>
</dbReference>
<dbReference type="Proteomes" id="UP000218615">
    <property type="component" value="Unassembled WGS sequence"/>
</dbReference>
<keyword evidence="3" id="KW-1185">Reference proteome</keyword>
<proteinExistence type="predicted"/>
<dbReference type="OrthoDB" id="4907at2157"/>
<dbReference type="SUPFAM" id="SSF51735">
    <property type="entry name" value="NAD(P)-binding Rossmann-fold domains"/>
    <property type="match status" value="1"/>
</dbReference>
<dbReference type="CDD" id="cd05256">
    <property type="entry name" value="UDP_AE_SDR_e"/>
    <property type="match status" value="1"/>
</dbReference>
<organism evidence="2 3">
    <name type="scientific">Candidatus Methanoperedens nitratireducens</name>
    <dbReference type="NCBI Taxonomy" id="1392998"/>
    <lineage>
        <taxon>Archaea</taxon>
        <taxon>Methanobacteriati</taxon>
        <taxon>Methanobacteriota</taxon>
        <taxon>Stenosarchaea group</taxon>
        <taxon>Methanomicrobia</taxon>
        <taxon>Methanosarcinales</taxon>
        <taxon>ANME-2 cluster</taxon>
        <taxon>Candidatus Methanoperedentaceae</taxon>
        <taxon>Candidatus Methanoperedens</taxon>
    </lineage>
</organism>
<sequence length="309" mass="33900">MKALVTGGAGFIGSHLAEELAKDNEVIILDNLSTGRMENVKDLVKKGSVTFVKGSMTDFTLLQEIIRDVDYVFHQGAIPSVPRSIEKPSASNDANINGTLNVLMASKEAGVKKVIYASSSSVYGDAPEMPKREDMKPNPLSPYAVTKIAGEYYCKVFQEVYGLKTVSLRYFNVFGQRQDPTSEYAAVIPKFITSILNNKPPTIYGDGEQSRDFTFVKYVVEANILAAESDATGVFNIACGGRITINKLVDMINEILGKNIKPVYIAPRAGDIKHSLADISRAKSFGYEPQSNFKEGLKETIRWFNDGVS</sequence>
<dbReference type="AlphaFoldDB" id="A0A284VUT1"/>
<dbReference type="InterPro" id="IPR001509">
    <property type="entry name" value="Epimerase_deHydtase"/>
</dbReference>
<dbReference type="InterPro" id="IPR036291">
    <property type="entry name" value="NAD(P)-bd_dom_sf"/>
</dbReference>
<dbReference type="PANTHER" id="PTHR43245">
    <property type="entry name" value="BIFUNCTIONAL POLYMYXIN RESISTANCE PROTEIN ARNA"/>
    <property type="match status" value="1"/>
</dbReference>
<name>A0A284VUT1_9EURY</name>
<dbReference type="PANTHER" id="PTHR43245:SF13">
    <property type="entry name" value="UDP-D-APIOSE_UDP-D-XYLOSE SYNTHASE 2"/>
    <property type="match status" value="1"/>
</dbReference>
<dbReference type="EMBL" id="FZMP01000250">
    <property type="protein sequence ID" value="SNQ62969.1"/>
    <property type="molecule type" value="Genomic_DNA"/>
</dbReference>
<evidence type="ECO:0000313" key="2">
    <source>
        <dbReference type="EMBL" id="SNQ62969.1"/>
    </source>
</evidence>
<dbReference type="STRING" id="1392998.ANME2D_01602"/>
<evidence type="ECO:0000313" key="3">
    <source>
        <dbReference type="Proteomes" id="UP000218615"/>
    </source>
</evidence>
<reference evidence="3" key="1">
    <citation type="submission" date="2017-06" db="EMBL/GenBank/DDBJ databases">
        <authorList>
            <person name="Cremers G."/>
        </authorList>
    </citation>
    <scope>NUCLEOTIDE SEQUENCE [LARGE SCALE GENOMIC DNA]</scope>
</reference>
<dbReference type="Gene3D" id="3.40.50.720">
    <property type="entry name" value="NAD(P)-binding Rossmann-like Domain"/>
    <property type="match status" value="1"/>
</dbReference>
<dbReference type="Gene3D" id="3.90.25.10">
    <property type="entry name" value="UDP-galactose 4-epimerase, domain 1"/>
    <property type="match status" value="1"/>
</dbReference>
<feature type="domain" description="NAD-dependent epimerase/dehydratase" evidence="1">
    <location>
        <begin position="3"/>
        <end position="238"/>
    </location>
</feature>
<dbReference type="RefSeq" id="WP_096207455.1">
    <property type="nucleotide sequence ID" value="NZ_FZMP01000250.1"/>
</dbReference>
<evidence type="ECO:0000259" key="1">
    <source>
        <dbReference type="Pfam" id="PF01370"/>
    </source>
</evidence>
<dbReference type="Pfam" id="PF01370">
    <property type="entry name" value="Epimerase"/>
    <property type="match status" value="1"/>
</dbReference>
<gene>
    <name evidence="2" type="primary">vipB</name>
    <name evidence="2" type="ORF">MNV_990010</name>
</gene>
<accession>A0A284VUT1</accession>